<organism evidence="1 2">
    <name type="scientific">Spongiactinospora rosea</name>
    <dbReference type="NCBI Taxonomy" id="2248750"/>
    <lineage>
        <taxon>Bacteria</taxon>
        <taxon>Bacillati</taxon>
        <taxon>Actinomycetota</taxon>
        <taxon>Actinomycetes</taxon>
        <taxon>Streptosporangiales</taxon>
        <taxon>Streptosporangiaceae</taxon>
        <taxon>Spongiactinospora</taxon>
    </lineage>
</organism>
<keyword evidence="2" id="KW-1185">Reference proteome</keyword>
<reference evidence="1 2" key="1">
    <citation type="submission" date="2018-06" db="EMBL/GenBank/DDBJ databases">
        <title>Sphaerisporangium craniellae sp. nov., isolated from a marine sponge in the South China Sea.</title>
        <authorList>
            <person name="Li L."/>
        </authorList>
    </citation>
    <scope>NUCLEOTIDE SEQUENCE [LARGE SCALE GENOMIC DNA]</scope>
    <source>
        <strain evidence="1 2">LHW63015</strain>
    </source>
</reference>
<dbReference type="Proteomes" id="UP000253303">
    <property type="component" value="Unassembled WGS sequence"/>
</dbReference>
<proteinExistence type="predicted"/>
<name>A0A366M3U9_9ACTN</name>
<dbReference type="AlphaFoldDB" id="A0A366M3U9"/>
<evidence type="ECO:0000313" key="1">
    <source>
        <dbReference type="EMBL" id="RBQ20861.1"/>
    </source>
</evidence>
<protein>
    <submittedName>
        <fullName evidence="1">Uncharacterized protein</fullName>
    </submittedName>
</protein>
<accession>A0A366M3U9</accession>
<dbReference type="OrthoDB" id="3387071at2"/>
<dbReference type="RefSeq" id="WP_113979818.1">
    <property type="nucleotide sequence ID" value="NZ_QMEY01000002.1"/>
</dbReference>
<gene>
    <name evidence="1" type="ORF">DP939_07270</name>
</gene>
<sequence length="73" mass="7982">MSYDLAVLAMGGTADAEAARQMFARCGPAHHVEGEPDERIVAFYAELRSYFPDYPPDDLDGPRVLDIVLVPDG</sequence>
<dbReference type="EMBL" id="QMEY01000002">
    <property type="protein sequence ID" value="RBQ20861.1"/>
    <property type="molecule type" value="Genomic_DNA"/>
</dbReference>
<evidence type="ECO:0000313" key="2">
    <source>
        <dbReference type="Proteomes" id="UP000253303"/>
    </source>
</evidence>
<comment type="caution">
    <text evidence="1">The sequence shown here is derived from an EMBL/GenBank/DDBJ whole genome shotgun (WGS) entry which is preliminary data.</text>
</comment>